<dbReference type="AlphaFoldDB" id="A0A1C2DCP5"/>
<dbReference type="PANTHER" id="PTHR38776">
    <property type="entry name" value="MLTA-INTERACTING PROTEIN-RELATED"/>
    <property type="match status" value="1"/>
</dbReference>
<evidence type="ECO:0000313" key="8">
    <source>
        <dbReference type="Proteomes" id="UP000094412"/>
    </source>
</evidence>
<dbReference type="GO" id="GO:0009279">
    <property type="term" value="C:cell outer membrane"/>
    <property type="evidence" value="ECO:0007669"/>
    <property type="project" value="UniProtKB-SubCell"/>
</dbReference>
<evidence type="ECO:0000256" key="3">
    <source>
        <dbReference type="ARBA" id="ARBA00022729"/>
    </source>
</evidence>
<evidence type="ECO:0000256" key="1">
    <source>
        <dbReference type="ARBA" id="ARBA00004442"/>
    </source>
</evidence>
<comment type="similarity">
    <text evidence="2">Belongs to the MipA/OmpV family.</text>
</comment>
<evidence type="ECO:0000256" key="4">
    <source>
        <dbReference type="ARBA" id="ARBA00023136"/>
    </source>
</evidence>
<evidence type="ECO:0000256" key="2">
    <source>
        <dbReference type="ARBA" id="ARBA00005722"/>
    </source>
</evidence>
<organism evidence="7 8">
    <name type="scientific">Mesorhizobium hungaricum</name>
    <dbReference type="NCBI Taxonomy" id="1566387"/>
    <lineage>
        <taxon>Bacteria</taxon>
        <taxon>Pseudomonadati</taxon>
        <taxon>Pseudomonadota</taxon>
        <taxon>Alphaproteobacteria</taxon>
        <taxon>Hyphomicrobiales</taxon>
        <taxon>Phyllobacteriaceae</taxon>
        <taxon>Mesorhizobium</taxon>
    </lineage>
</organism>
<dbReference type="Pfam" id="PF06629">
    <property type="entry name" value="MipA"/>
    <property type="match status" value="1"/>
</dbReference>
<accession>A0A1C2DCP5</accession>
<comment type="caution">
    <text evidence="7">The sequence shown here is derived from an EMBL/GenBank/DDBJ whole genome shotgun (WGS) entry which is preliminary data.</text>
</comment>
<evidence type="ECO:0000256" key="6">
    <source>
        <dbReference type="SAM" id="SignalP"/>
    </source>
</evidence>
<evidence type="ECO:0000313" key="7">
    <source>
        <dbReference type="EMBL" id="OCX12406.1"/>
    </source>
</evidence>
<keyword evidence="8" id="KW-1185">Reference proteome</keyword>
<dbReference type="Proteomes" id="UP000094412">
    <property type="component" value="Unassembled WGS sequence"/>
</dbReference>
<keyword evidence="5" id="KW-0998">Cell outer membrane</keyword>
<sequence length="267" mass="28629">MLAGGVAVSLVVLALPARAADSVAEKPLASNDPWIISIGGMATVSPRWDGSSRYGLGGMPSISFRRASERESFSAPDDNFDITFFTGKRFAIGPVASLRSGRSSEGGRLNGLDTYPWTVEVGAFAEFWPVEDQLRLRGELRHGLRNNDGFSADLMADYVQNYGALTLSGGPRLVLADDKVMGIKYGVSPEAAIRNGTVAAYDPKGGIASVGLSVAQSYVWSKEWTTTLYERFDYLVGDAANSPIVKDLGSRNQFTFGIGATYSFTVD</sequence>
<keyword evidence="3 6" id="KW-0732">Signal</keyword>
<dbReference type="PANTHER" id="PTHR38776:SF1">
    <property type="entry name" value="MLTA-INTERACTING PROTEIN-RELATED"/>
    <property type="match status" value="1"/>
</dbReference>
<feature type="signal peptide" evidence="6">
    <location>
        <begin position="1"/>
        <end position="19"/>
    </location>
</feature>
<feature type="chain" id="PRO_5008659185" description="MltA-interacting MipA family protein" evidence="6">
    <location>
        <begin position="20"/>
        <end position="267"/>
    </location>
</feature>
<evidence type="ECO:0008006" key="9">
    <source>
        <dbReference type="Google" id="ProtNLM"/>
    </source>
</evidence>
<dbReference type="InterPro" id="IPR010583">
    <property type="entry name" value="MipA"/>
</dbReference>
<name>A0A1C2DCP5_9HYPH</name>
<gene>
    <name evidence="7" type="ORF">QV13_22475</name>
</gene>
<evidence type="ECO:0000256" key="5">
    <source>
        <dbReference type="ARBA" id="ARBA00023237"/>
    </source>
</evidence>
<dbReference type="STRING" id="1566387.QV13_22475"/>
<keyword evidence="4" id="KW-0472">Membrane</keyword>
<comment type="subcellular location">
    <subcellularLocation>
        <location evidence="1">Cell outer membrane</location>
    </subcellularLocation>
</comment>
<dbReference type="EMBL" id="MDEO01000036">
    <property type="protein sequence ID" value="OCX12406.1"/>
    <property type="molecule type" value="Genomic_DNA"/>
</dbReference>
<protein>
    <recommendedName>
        <fullName evidence="9">MltA-interacting MipA family protein</fullName>
    </recommendedName>
</protein>
<proteinExistence type="inferred from homology"/>
<reference evidence="7 8" key="1">
    <citation type="submission" date="2016-08" db="EMBL/GenBank/DDBJ databases">
        <title>Whole genome sequence of Mesorhizobium sp. strain UASWS1009 isolated from industrial sewage.</title>
        <authorList>
            <person name="Crovadore J."/>
            <person name="Calmin G."/>
            <person name="Chablais R."/>
            <person name="Cochard B."/>
            <person name="Lefort F."/>
        </authorList>
    </citation>
    <scope>NUCLEOTIDE SEQUENCE [LARGE SCALE GENOMIC DNA]</scope>
    <source>
        <strain evidence="7 8">UASWS1009</strain>
    </source>
</reference>